<evidence type="ECO:0000313" key="2">
    <source>
        <dbReference type="EMBL" id="GAA3374876.1"/>
    </source>
</evidence>
<keyword evidence="3" id="KW-1185">Reference proteome</keyword>
<dbReference type="Proteomes" id="UP001499990">
    <property type="component" value="Unassembled WGS sequence"/>
</dbReference>
<feature type="region of interest" description="Disordered" evidence="1">
    <location>
        <begin position="118"/>
        <end position="180"/>
    </location>
</feature>
<name>A0ABP6SEJ5_9ACTN</name>
<gene>
    <name evidence="2" type="ORF">GCM10020367_40440</name>
</gene>
<comment type="caution">
    <text evidence="2">The sequence shown here is derived from an EMBL/GenBank/DDBJ whole genome shotgun (WGS) entry which is preliminary data.</text>
</comment>
<proteinExistence type="predicted"/>
<feature type="compositionally biased region" description="Basic and acidic residues" evidence="1">
    <location>
        <begin position="164"/>
        <end position="180"/>
    </location>
</feature>
<dbReference type="RefSeq" id="WP_345039605.1">
    <property type="nucleotide sequence ID" value="NZ_BAAAYL010000001.1"/>
</dbReference>
<reference evidence="3" key="1">
    <citation type="journal article" date="2019" name="Int. J. Syst. Evol. Microbiol.">
        <title>The Global Catalogue of Microorganisms (GCM) 10K type strain sequencing project: providing services to taxonomists for standard genome sequencing and annotation.</title>
        <authorList>
            <consortium name="The Broad Institute Genomics Platform"/>
            <consortium name="The Broad Institute Genome Sequencing Center for Infectious Disease"/>
            <person name="Wu L."/>
            <person name="Ma J."/>
        </authorList>
    </citation>
    <scope>NUCLEOTIDE SEQUENCE [LARGE SCALE GENOMIC DNA]</scope>
    <source>
        <strain evidence="3">JCM 9651</strain>
    </source>
</reference>
<protein>
    <submittedName>
        <fullName evidence="2">Uncharacterized protein</fullName>
    </submittedName>
</protein>
<sequence length="180" mass="19658">MNMQEAAERADAMLDATIKAVVPEIHWSHHVTTAGNCVVNRRRAVMTIISEQRRGSLLGVIERFWKKSGYTITSVNTDPENPAIFARTPEDFQIDLTIGAKGQAFFEVQTPCVQESEVAEPTTKPNGPNYAGQEIPYPNVRSDFWSTTGTAASPSTGPIPGGTHEVDTTYPEDRSRPPGA</sequence>
<feature type="compositionally biased region" description="Low complexity" evidence="1">
    <location>
        <begin position="146"/>
        <end position="158"/>
    </location>
</feature>
<evidence type="ECO:0000313" key="3">
    <source>
        <dbReference type="Proteomes" id="UP001499990"/>
    </source>
</evidence>
<accession>A0ABP6SEJ5</accession>
<evidence type="ECO:0000256" key="1">
    <source>
        <dbReference type="SAM" id="MobiDB-lite"/>
    </source>
</evidence>
<organism evidence="2 3">
    <name type="scientific">Streptomyces sannanensis</name>
    <dbReference type="NCBI Taxonomy" id="285536"/>
    <lineage>
        <taxon>Bacteria</taxon>
        <taxon>Bacillati</taxon>
        <taxon>Actinomycetota</taxon>
        <taxon>Actinomycetes</taxon>
        <taxon>Kitasatosporales</taxon>
        <taxon>Streptomycetaceae</taxon>
        <taxon>Streptomyces</taxon>
    </lineage>
</organism>
<dbReference type="EMBL" id="BAAAYL010000001">
    <property type="protein sequence ID" value="GAA3374876.1"/>
    <property type="molecule type" value="Genomic_DNA"/>
</dbReference>